<dbReference type="Proteomes" id="UP001196413">
    <property type="component" value="Unassembled WGS sequence"/>
</dbReference>
<evidence type="ECO:0000313" key="2">
    <source>
        <dbReference type="Proteomes" id="UP001196413"/>
    </source>
</evidence>
<comment type="caution">
    <text evidence="1">The sequence shown here is derived from an EMBL/GenBank/DDBJ whole genome shotgun (WGS) entry which is preliminary data.</text>
</comment>
<protein>
    <submittedName>
        <fullName evidence="1">Uncharacterized protein</fullName>
    </submittedName>
</protein>
<evidence type="ECO:0000313" key="1">
    <source>
        <dbReference type="EMBL" id="KAJ1372181.1"/>
    </source>
</evidence>
<name>A0AAD5R9X2_PARTN</name>
<dbReference type="EMBL" id="JAHQIW010007103">
    <property type="protein sequence ID" value="KAJ1372181.1"/>
    <property type="molecule type" value="Genomic_DNA"/>
</dbReference>
<proteinExistence type="predicted"/>
<dbReference type="AlphaFoldDB" id="A0AAD5R9X2"/>
<reference evidence="1" key="1">
    <citation type="submission" date="2021-06" db="EMBL/GenBank/DDBJ databases">
        <title>Parelaphostrongylus tenuis whole genome reference sequence.</title>
        <authorList>
            <person name="Garwood T.J."/>
            <person name="Larsen P.A."/>
            <person name="Fountain-Jones N.M."/>
            <person name="Garbe J.R."/>
            <person name="Macchietto M.G."/>
            <person name="Kania S.A."/>
            <person name="Gerhold R.W."/>
            <person name="Richards J.E."/>
            <person name="Wolf T.M."/>
        </authorList>
    </citation>
    <scope>NUCLEOTIDE SEQUENCE</scope>
    <source>
        <strain evidence="1">MNPRO001-30</strain>
        <tissue evidence="1">Meninges</tissue>
    </source>
</reference>
<keyword evidence="2" id="KW-1185">Reference proteome</keyword>
<accession>A0AAD5R9X2</accession>
<gene>
    <name evidence="1" type="ORF">KIN20_034268</name>
</gene>
<organism evidence="1 2">
    <name type="scientific">Parelaphostrongylus tenuis</name>
    <name type="common">Meningeal worm</name>
    <dbReference type="NCBI Taxonomy" id="148309"/>
    <lineage>
        <taxon>Eukaryota</taxon>
        <taxon>Metazoa</taxon>
        <taxon>Ecdysozoa</taxon>
        <taxon>Nematoda</taxon>
        <taxon>Chromadorea</taxon>
        <taxon>Rhabditida</taxon>
        <taxon>Rhabditina</taxon>
        <taxon>Rhabditomorpha</taxon>
        <taxon>Strongyloidea</taxon>
        <taxon>Metastrongylidae</taxon>
        <taxon>Parelaphostrongylus</taxon>
    </lineage>
</organism>
<sequence length="172" mass="18854">MFVRRFQVFSISKAAAQAFVQRIVMQTVFDVLEQQGRSALLPDAIISGILGQIGAQINYEPLECKAVAHNAEVSMNIRTMADKQPHCTVIGSTLTGTCPQYPGGMCEPGMPDKAIVPITTRYTTISGTLTISNIIMANWSRQMWQSLLNRAVRMLASGPFRLHFFSASATIS</sequence>